<feature type="signal peptide" evidence="7">
    <location>
        <begin position="1"/>
        <end position="26"/>
    </location>
</feature>
<proteinExistence type="inferred from homology"/>
<evidence type="ECO:0000256" key="4">
    <source>
        <dbReference type="ARBA" id="ARBA00022679"/>
    </source>
</evidence>
<dbReference type="GO" id="GO:0004084">
    <property type="term" value="F:branched-chain-amino-acid transaminase activity"/>
    <property type="evidence" value="ECO:0007669"/>
    <property type="project" value="InterPro"/>
</dbReference>
<evidence type="ECO:0000313" key="8">
    <source>
        <dbReference type="EMBL" id="CAD9067739.1"/>
    </source>
</evidence>
<evidence type="ECO:0000256" key="3">
    <source>
        <dbReference type="ARBA" id="ARBA00022576"/>
    </source>
</evidence>
<dbReference type="FunFam" id="3.30.470.10:FF:000004">
    <property type="entry name" value="Branched-chain-amino-acid aminotransferase"/>
    <property type="match status" value="1"/>
</dbReference>
<protein>
    <recommendedName>
        <fullName evidence="9">Branched-chain-amino-acid transaminase</fullName>
    </recommendedName>
</protein>
<dbReference type="NCBIfam" id="TIGR01123">
    <property type="entry name" value="ilvE_II"/>
    <property type="match status" value="1"/>
</dbReference>
<dbReference type="PANTHER" id="PTHR42825">
    <property type="entry name" value="AMINO ACID AMINOTRANSFERASE"/>
    <property type="match status" value="1"/>
</dbReference>
<dbReference type="AlphaFoldDB" id="A0A7S1KA32"/>
<gene>
    <name evidence="8" type="ORF">VBRA1451_LOCUS22812</name>
</gene>
<feature type="modified residue" description="N6-(pyridoxal phosphate)lysine" evidence="6">
    <location>
        <position position="249"/>
    </location>
</feature>
<dbReference type="InterPro" id="IPR043131">
    <property type="entry name" value="BCAT-like_N"/>
</dbReference>
<dbReference type="NCBIfam" id="NF009897">
    <property type="entry name" value="PRK13357.1"/>
    <property type="match status" value="1"/>
</dbReference>
<evidence type="ECO:0000256" key="6">
    <source>
        <dbReference type="PIRSR" id="PIRSR006468-1"/>
    </source>
</evidence>
<evidence type="ECO:0000256" key="1">
    <source>
        <dbReference type="ARBA" id="ARBA00001933"/>
    </source>
</evidence>
<dbReference type="EMBL" id="HBGB01038810">
    <property type="protein sequence ID" value="CAD9067739.1"/>
    <property type="molecule type" value="Transcribed_RNA"/>
</dbReference>
<dbReference type="CDD" id="cd01557">
    <property type="entry name" value="BCAT_beta_family"/>
    <property type="match status" value="1"/>
</dbReference>
<dbReference type="Gene3D" id="3.20.10.10">
    <property type="entry name" value="D-amino Acid Aminotransferase, subunit A, domain 2"/>
    <property type="match status" value="1"/>
</dbReference>
<dbReference type="PIRSF" id="PIRSF006468">
    <property type="entry name" value="BCAT1"/>
    <property type="match status" value="1"/>
</dbReference>
<evidence type="ECO:0008006" key="9">
    <source>
        <dbReference type="Google" id="ProtNLM"/>
    </source>
</evidence>
<accession>A0A7S1KA32</accession>
<evidence type="ECO:0000256" key="7">
    <source>
        <dbReference type="SAM" id="SignalP"/>
    </source>
</evidence>
<dbReference type="Pfam" id="PF01063">
    <property type="entry name" value="Aminotran_4"/>
    <property type="match status" value="1"/>
</dbReference>
<evidence type="ECO:0000256" key="5">
    <source>
        <dbReference type="ARBA" id="ARBA00022898"/>
    </source>
</evidence>
<keyword evidence="7" id="KW-0732">Signal</keyword>
<dbReference type="InterPro" id="IPR036038">
    <property type="entry name" value="Aminotransferase-like"/>
</dbReference>
<dbReference type="PANTHER" id="PTHR42825:SF2">
    <property type="entry name" value="BRANCHED-CHAIN-AMINO-ACID AMINOTRANSFERASE 3, CHLOROPLASTIC-RELATED"/>
    <property type="match status" value="1"/>
</dbReference>
<feature type="chain" id="PRO_5031075313" description="Branched-chain-amino-acid transaminase" evidence="7">
    <location>
        <begin position="27"/>
        <end position="409"/>
    </location>
</feature>
<comment type="similarity">
    <text evidence="2">Belongs to the class-IV pyridoxal-phosphate-dependent aminotransferase family.</text>
</comment>
<organism evidence="8">
    <name type="scientific">Vitrella brassicaformis</name>
    <dbReference type="NCBI Taxonomy" id="1169539"/>
    <lineage>
        <taxon>Eukaryota</taxon>
        <taxon>Sar</taxon>
        <taxon>Alveolata</taxon>
        <taxon>Colpodellida</taxon>
        <taxon>Vitrellaceae</taxon>
        <taxon>Vitrella</taxon>
    </lineage>
</organism>
<dbReference type="GO" id="GO:0009081">
    <property type="term" value="P:branched-chain amino acid metabolic process"/>
    <property type="evidence" value="ECO:0007669"/>
    <property type="project" value="InterPro"/>
</dbReference>
<keyword evidence="4" id="KW-0808">Transferase</keyword>
<keyword evidence="3" id="KW-0032">Aminotransferase</keyword>
<dbReference type="InterPro" id="IPR001544">
    <property type="entry name" value="Aminotrans_IV"/>
</dbReference>
<keyword evidence="5" id="KW-0663">Pyridoxal phosphate</keyword>
<dbReference type="InterPro" id="IPR043132">
    <property type="entry name" value="BCAT-like_C"/>
</dbReference>
<reference evidence="8" key="1">
    <citation type="submission" date="2021-01" db="EMBL/GenBank/DDBJ databases">
        <authorList>
            <person name="Corre E."/>
            <person name="Pelletier E."/>
            <person name="Niang G."/>
            <person name="Scheremetjew M."/>
            <person name="Finn R."/>
            <person name="Kale V."/>
            <person name="Holt S."/>
            <person name="Cochrane G."/>
            <person name="Meng A."/>
            <person name="Brown T."/>
            <person name="Cohen L."/>
        </authorList>
    </citation>
    <scope>NUCLEOTIDE SEQUENCE</scope>
    <source>
        <strain evidence="8">CCMP3346</strain>
    </source>
</reference>
<dbReference type="Gene3D" id="3.30.470.10">
    <property type="match status" value="1"/>
</dbReference>
<dbReference type="InterPro" id="IPR005786">
    <property type="entry name" value="B_amino_transII"/>
</dbReference>
<name>A0A7S1KA32_9ALVE</name>
<dbReference type="InterPro" id="IPR033939">
    <property type="entry name" value="BCAT_family"/>
</dbReference>
<dbReference type="SUPFAM" id="SSF56752">
    <property type="entry name" value="D-aminoacid aminotransferase-like PLP-dependent enzymes"/>
    <property type="match status" value="1"/>
</dbReference>
<comment type="cofactor">
    <cofactor evidence="1">
        <name>pyridoxal 5'-phosphate</name>
        <dbReference type="ChEBI" id="CHEBI:597326"/>
    </cofactor>
</comment>
<sequence length="409" mass="45546">MQLMGHGEWRTPHLLLILTAIHLAAASTIKAHQPAFLSPLPRLSKEINRRRTPFRAVATEESLVGTANLDWEALRFEYLPTDGYCVYRYTAEKGWDDGRMEQEPYISLHVGATALHYGQAAFEGLKAFHCKDGKVRMFRPLDNARRLQRSAERLMMPPVPENIFIYACRQAVLANLAYVPPYGTGGSLYLRPVLIGSSPRIGVQPAEEYTFFVMVIPVGDYYKGGLQPVSAWVVEGYDRAAPQGVGAYKVAGNYAADLLPNSIGKSKGFPIALYLDAKENRYIDEFSTSNFIAVTQDGNTYVTPESPSILPSITNLSLMELAKDEGLDTQRRPVPIEEVGSFSEVAACGTAVIITPIDRIVHKDKTYVVRGPDGRPVGPVFERLYRRVRGIQYGEEADKFGWMVPLIDR</sequence>
<evidence type="ECO:0000256" key="2">
    <source>
        <dbReference type="ARBA" id="ARBA00009320"/>
    </source>
</evidence>